<dbReference type="AlphaFoldDB" id="A0A0E9TSU2"/>
<evidence type="ECO:0000313" key="1">
    <source>
        <dbReference type="EMBL" id="JAH55970.1"/>
    </source>
</evidence>
<proteinExistence type="predicted"/>
<name>A0A0E9TSU2_ANGAN</name>
<organism evidence="1">
    <name type="scientific">Anguilla anguilla</name>
    <name type="common">European freshwater eel</name>
    <name type="synonym">Muraena anguilla</name>
    <dbReference type="NCBI Taxonomy" id="7936"/>
    <lineage>
        <taxon>Eukaryota</taxon>
        <taxon>Metazoa</taxon>
        <taxon>Chordata</taxon>
        <taxon>Craniata</taxon>
        <taxon>Vertebrata</taxon>
        <taxon>Euteleostomi</taxon>
        <taxon>Actinopterygii</taxon>
        <taxon>Neopterygii</taxon>
        <taxon>Teleostei</taxon>
        <taxon>Anguilliformes</taxon>
        <taxon>Anguillidae</taxon>
        <taxon>Anguilla</taxon>
    </lineage>
</organism>
<dbReference type="EMBL" id="GBXM01052607">
    <property type="protein sequence ID" value="JAH55970.1"/>
    <property type="molecule type" value="Transcribed_RNA"/>
</dbReference>
<accession>A0A0E9TSU2</accession>
<sequence length="35" mass="4111">MLGDFFFNLYFYHVRSMETQVLHTGYKGLSGKLLP</sequence>
<reference evidence="1" key="1">
    <citation type="submission" date="2014-11" db="EMBL/GenBank/DDBJ databases">
        <authorList>
            <person name="Amaro Gonzalez C."/>
        </authorList>
    </citation>
    <scope>NUCLEOTIDE SEQUENCE</scope>
</reference>
<protein>
    <submittedName>
        <fullName evidence="1">Uncharacterized protein</fullName>
    </submittedName>
</protein>
<reference evidence="1" key="2">
    <citation type="journal article" date="2015" name="Fish Shellfish Immunol.">
        <title>Early steps in the European eel (Anguilla anguilla)-Vibrio vulnificus interaction in the gills: Role of the RtxA13 toxin.</title>
        <authorList>
            <person name="Callol A."/>
            <person name="Pajuelo D."/>
            <person name="Ebbesson L."/>
            <person name="Teles M."/>
            <person name="MacKenzie S."/>
            <person name="Amaro C."/>
        </authorList>
    </citation>
    <scope>NUCLEOTIDE SEQUENCE</scope>
</reference>